<gene>
    <name evidence="1" type="ORF">BDM02DRAFT_3191609</name>
</gene>
<dbReference type="Proteomes" id="UP000886501">
    <property type="component" value="Unassembled WGS sequence"/>
</dbReference>
<reference evidence="1" key="1">
    <citation type="submission" date="2019-10" db="EMBL/GenBank/DDBJ databases">
        <authorList>
            <consortium name="DOE Joint Genome Institute"/>
            <person name="Kuo A."/>
            <person name="Miyauchi S."/>
            <person name="Kiss E."/>
            <person name="Drula E."/>
            <person name="Kohler A."/>
            <person name="Sanchez-Garcia M."/>
            <person name="Andreopoulos B."/>
            <person name="Barry K.W."/>
            <person name="Bonito G."/>
            <person name="Buee M."/>
            <person name="Carver A."/>
            <person name="Chen C."/>
            <person name="Cichocki N."/>
            <person name="Clum A."/>
            <person name="Culley D."/>
            <person name="Crous P.W."/>
            <person name="Fauchery L."/>
            <person name="Girlanda M."/>
            <person name="Hayes R."/>
            <person name="Keri Z."/>
            <person name="Labutti K."/>
            <person name="Lipzen A."/>
            <person name="Lombard V."/>
            <person name="Magnuson J."/>
            <person name="Maillard F."/>
            <person name="Morin E."/>
            <person name="Murat C."/>
            <person name="Nolan M."/>
            <person name="Ohm R."/>
            <person name="Pangilinan J."/>
            <person name="Pereira M."/>
            <person name="Perotto S."/>
            <person name="Peter M."/>
            <person name="Riley R."/>
            <person name="Sitrit Y."/>
            <person name="Stielow B."/>
            <person name="Szollosi G."/>
            <person name="Zifcakova L."/>
            <person name="Stursova M."/>
            <person name="Spatafora J.W."/>
            <person name="Tedersoo L."/>
            <person name="Vaario L.-M."/>
            <person name="Yamada A."/>
            <person name="Yan M."/>
            <person name="Wang P."/>
            <person name="Xu J."/>
            <person name="Bruns T."/>
            <person name="Baldrian P."/>
            <person name="Vilgalys R."/>
            <person name="Henrissat B."/>
            <person name="Grigoriev I.V."/>
            <person name="Hibbett D."/>
            <person name="Nagy L.G."/>
            <person name="Martin F.M."/>
        </authorList>
    </citation>
    <scope>NUCLEOTIDE SEQUENCE</scope>
    <source>
        <strain evidence="1">P2</strain>
    </source>
</reference>
<proteinExistence type="predicted"/>
<organism evidence="1 2">
    <name type="scientific">Thelephora ganbajun</name>
    <name type="common">Ganba fungus</name>
    <dbReference type="NCBI Taxonomy" id="370292"/>
    <lineage>
        <taxon>Eukaryota</taxon>
        <taxon>Fungi</taxon>
        <taxon>Dikarya</taxon>
        <taxon>Basidiomycota</taxon>
        <taxon>Agaricomycotina</taxon>
        <taxon>Agaricomycetes</taxon>
        <taxon>Thelephorales</taxon>
        <taxon>Thelephoraceae</taxon>
        <taxon>Thelephora</taxon>
    </lineage>
</organism>
<evidence type="ECO:0000313" key="2">
    <source>
        <dbReference type="Proteomes" id="UP000886501"/>
    </source>
</evidence>
<keyword evidence="2" id="KW-1185">Reference proteome</keyword>
<reference evidence="1" key="2">
    <citation type="journal article" date="2020" name="Nat. Commun.">
        <title>Large-scale genome sequencing of mycorrhizal fungi provides insights into the early evolution of symbiotic traits.</title>
        <authorList>
            <person name="Miyauchi S."/>
            <person name="Kiss E."/>
            <person name="Kuo A."/>
            <person name="Drula E."/>
            <person name="Kohler A."/>
            <person name="Sanchez-Garcia M."/>
            <person name="Morin E."/>
            <person name="Andreopoulos B."/>
            <person name="Barry K.W."/>
            <person name="Bonito G."/>
            <person name="Buee M."/>
            <person name="Carver A."/>
            <person name="Chen C."/>
            <person name="Cichocki N."/>
            <person name="Clum A."/>
            <person name="Culley D."/>
            <person name="Crous P.W."/>
            <person name="Fauchery L."/>
            <person name="Girlanda M."/>
            <person name="Hayes R.D."/>
            <person name="Keri Z."/>
            <person name="LaButti K."/>
            <person name="Lipzen A."/>
            <person name="Lombard V."/>
            <person name="Magnuson J."/>
            <person name="Maillard F."/>
            <person name="Murat C."/>
            <person name="Nolan M."/>
            <person name="Ohm R.A."/>
            <person name="Pangilinan J."/>
            <person name="Pereira M.F."/>
            <person name="Perotto S."/>
            <person name="Peter M."/>
            <person name="Pfister S."/>
            <person name="Riley R."/>
            <person name="Sitrit Y."/>
            <person name="Stielow J.B."/>
            <person name="Szollosi G."/>
            <person name="Zifcakova L."/>
            <person name="Stursova M."/>
            <person name="Spatafora J.W."/>
            <person name="Tedersoo L."/>
            <person name="Vaario L.M."/>
            <person name="Yamada A."/>
            <person name="Yan M."/>
            <person name="Wang P."/>
            <person name="Xu J."/>
            <person name="Bruns T."/>
            <person name="Baldrian P."/>
            <person name="Vilgalys R."/>
            <person name="Dunand C."/>
            <person name="Henrissat B."/>
            <person name="Grigoriev I.V."/>
            <person name="Hibbett D."/>
            <person name="Nagy L.G."/>
            <person name="Martin F.M."/>
        </authorList>
    </citation>
    <scope>NUCLEOTIDE SEQUENCE</scope>
    <source>
        <strain evidence="1">P2</strain>
    </source>
</reference>
<evidence type="ECO:0000313" key="1">
    <source>
        <dbReference type="EMBL" id="KAF9643475.1"/>
    </source>
</evidence>
<accession>A0ACB6Z162</accession>
<name>A0ACB6Z162_THEGA</name>
<comment type="caution">
    <text evidence="1">The sequence shown here is derived from an EMBL/GenBank/DDBJ whole genome shotgun (WGS) entry which is preliminary data.</text>
</comment>
<dbReference type="EMBL" id="MU118221">
    <property type="protein sequence ID" value="KAF9643475.1"/>
    <property type="molecule type" value="Genomic_DNA"/>
</dbReference>
<sequence>MVATKGKFDLAIALPSDHCSWIPLFIVPVLVIVTWGLGKPLKLFFDLLETLCLFLSIIIVKFSIEDGRTYWMSGTALERKEILESPSAEPTGPTKEHMSRLIPHLPQHPTQHPGIAELVKRYQDFPPASGVPDLAKAAFAPDLPENGPEKASVSDFKQGHAANVTPHQQRSLNDRITVPLLNLNSDS</sequence>
<protein>
    <submittedName>
        <fullName evidence="1">Uncharacterized protein</fullName>
    </submittedName>
</protein>